<dbReference type="AlphaFoldDB" id="A0A939LWH1"/>
<dbReference type="InterPro" id="IPR012349">
    <property type="entry name" value="Split_barrel_FMN-bd"/>
</dbReference>
<proteinExistence type="predicted"/>
<organism evidence="1 2">
    <name type="scientific">Leucobacter ruminantium</name>
    <dbReference type="NCBI Taxonomy" id="1289170"/>
    <lineage>
        <taxon>Bacteria</taxon>
        <taxon>Bacillati</taxon>
        <taxon>Actinomycetota</taxon>
        <taxon>Actinomycetes</taxon>
        <taxon>Micrococcales</taxon>
        <taxon>Microbacteriaceae</taxon>
        <taxon>Leucobacter</taxon>
    </lineage>
</organism>
<sequence>MNSNAAPMTVLDEDACWERLAAQQVGRLVTHVGDVVDIVPINFVVDGRGIVFRTAAGNKLAGLSINGDVVFEVDEFDGDARWSVVLRGEARVLSNEDEVAAAEALPLRPFVATLKPTFVRVEATSVSGRAFEFGPEPRREDVQEG</sequence>
<dbReference type="RefSeq" id="WP_208046526.1">
    <property type="nucleotide sequence ID" value="NZ_JAGDYL010000023.1"/>
</dbReference>
<dbReference type="Pfam" id="PF12900">
    <property type="entry name" value="Pyridox_ox_2"/>
    <property type="match status" value="1"/>
</dbReference>
<name>A0A939LWH1_9MICO</name>
<evidence type="ECO:0000313" key="1">
    <source>
        <dbReference type="EMBL" id="MBO1806059.1"/>
    </source>
</evidence>
<protein>
    <submittedName>
        <fullName evidence="1">Pyridoxamine 5'-phosphate oxidase family protein</fullName>
    </submittedName>
</protein>
<dbReference type="Proteomes" id="UP000664398">
    <property type="component" value="Unassembled WGS sequence"/>
</dbReference>
<accession>A0A939LWH1</accession>
<keyword evidence="2" id="KW-1185">Reference proteome</keyword>
<comment type="caution">
    <text evidence="1">The sequence shown here is derived from an EMBL/GenBank/DDBJ whole genome shotgun (WGS) entry which is preliminary data.</text>
</comment>
<gene>
    <name evidence="1" type="ORF">J4H91_12160</name>
</gene>
<dbReference type="Gene3D" id="2.30.110.10">
    <property type="entry name" value="Electron Transport, Fmn-binding Protein, Chain A"/>
    <property type="match status" value="1"/>
</dbReference>
<evidence type="ECO:0000313" key="2">
    <source>
        <dbReference type="Proteomes" id="UP000664398"/>
    </source>
</evidence>
<dbReference type="InterPro" id="IPR024747">
    <property type="entry name" value="Pyridox_Oxase-rel"/>
</dbReference>
<dbReference type="SUPFAM" id="SSF50475">
    <property type="entry name" value="FMN-binding split barrel"/>
    <property type="match status" value="1"/>
</dbReference>
<dbReference type="EMBL" id="JAGDYL010000023">
    <property type="protein sequence ID" value="MBO1806059.1"/>
    <property type="molecule type" value="Genomic_DNA"/>
</dbReference>
<reference evidence="1" key="1">
    <citation type="submission" date="2021-03" db="EMBL/GenBank/DDBJ databases">
        <title>Leucobacter chromiisoli sp. nov., isolated from chromium-containing soil of chemical plant.</title>
        <authorList>
            <person name="Xu Z."/>
        </authorList>
    </citation>
    <scope>NUCLEOTIDE SEQUENCE</scope>
    <source>
        <strain evidence="1">A2</strain>
    </source>
</reference>